<dbReference type="AlphaFoldDB" id="A0A1F6LP05"/>
<dbReference type="PANTHER" id="PTHR12526">
    <property type="entry name" value="GLYCOSYLTRANSFERASE"/>
    <property type="match status" value="1"/>
</dbReference>
<dbReference type="Gene3D" id="3.40.50.2000">
    <property type="entry name" value="Glycogen Phosphorylase B"/>
    <property type="match status" value="2"/>
</dbReference>
<organism evidence="2 3">
    <name type="scientific">Candidatus Magasanikbacteria bacterium RIFCSPHIGHO2_01_FULL_50_8</name>
    <dbReference type="NCBI Taxonomy" id="1798674"/>
    <lineage>
        <taxon>Bacteria</taxon>
        <taxon>Candidatus Magasanikiibacteriota</taxon>
    </lineage>
</organism>
<dbReference type="EMBL" id="MFPV01000046">
    <property type="protein sequence ID" value="OGH61118.1"/>
    <property type="molecule type" value="Genomic_DNA"/>
</dbReference>
<protein>
    <recommendedName>
        <fullName evidence="1">Glycosyl transferase family 1 domain-containing protein</fullName>
    </recommendedName>
</protein>
<dbReference type="CDD" id="cd03801">
    <property type="entry name" value="GT4_PimA-like"/>
    <property type="match status" value="1"/>
</dbReference>
<dbReference type="InterPro" id="IPR001296">
    <property type="entry name" value="Glyco_trans_1"/>
</dbReference>
<gene>
    <name evidence="2" type="ORF">A2848_02250</name>
</gene>
<dbReference type="Proteomes" id="UP000176329">
    <property type="component" value="Unassembled WGS sequence"/>
</dbReference>
<evidence type="ECO:0000313" key="2">
    <source>
        <dbReference type="EMBL" id="OGH61118.1"/>
    </source>
</evidence>
<name>A0A1F6LP05_9BACT</name>
<proteinExistence type="predicted"/>
<reference evidence="2 3" key="1">
    <citation type="journal article" date="2016" name="Nat. Commun.">
        <title>Thousands of microbial genomes shed light on interconnected biogeochemical processes in an aquifer system.</title>
        <authorList>
            <person name="Anantharaman K."/>
            <person name="Brown C.T."/>
            <person name="Hug L.A."/>
            <person name="Sharon I."/>
            <person name="Castelle C.J."/>
            <person name="Probst A.J."/>
            <person name="Thomas B.C."/>
            <person name="Singh A."/>
            <person name="Wilkins M.J."/>
            <person name="Karaoz U."/>
            <person name="Brodie E.L."/>
            <person name="Williams K.H."/>
            <person name="Hubbard S.S."/>
            <person name="Banfield J.F."/>
        </authorList>
    </citation>
    <scope>NUCLEOTIDE SEQUENCE [LARGE SCALE GENOMIC DNA]</scope>
</reference>
<dbReference type="GO" id="GO:0016757">
    <property type="term" value="F:glycosyltransferase activity"/>
    <property type="evidence" value="ECO:0007669"/>
    <property type="project" value="InterPro"/>
</dbReference>
<feature type="domain" description="Glycosyl transferase family 1" evidence="1">
    <location>
        <begin position="159"/>
        <end position="325"/>
    </location>
</feature>
<dbReference type="Pfam" id="PF00534">
    <property type="entry name" value="Glycos_transf_1"/>
    <property type="match status" value="1"/>
</dbReference>
<comment type="caution">
    <text evidence="2">The sequence shown here is derived from an EMBL/GenBank/DDBJ whole genome shotgun (WGS) entry which is preliminary data.</text>
</comment>
<evidence type="ECO:0000259" key="1">
    <source>
        <dbReference type="Pfam" id="PF00534"/>
    </source>
</evidence>
<evidence type="ECO:0000313" key="3">
    <source>
        <dbReference type="Proteomes" id="UP000176329"/>
    </source>
</evidence>
<dbReference type="SUPFAM" id="SSF53756">
    <property type="entry name" value="UDP-Glycosyltransferase/glycogen phosphorylase"/>
    <property type="match status" value="1"/>
</dbReference>
<accession>A0A1F6LP05</accession>
<sequence>MKLLILTQKIDRRDDVLGFMHRWVQEFAAQAEQVTVLCLYQGESSLPPNVRVFSLGKERGASRIQYLKNFFQVIWRERGTYDSVFVHMNYEYVVLGGLLWRVLGKKIALWYAHGSVPLLLHLATALAHRVLTSTVSGFRILSSKKVVVGQGIDTDFFKPASTKFGEKKFSLVSVGRISPIKNYETVIDAVKILEEKNVDVQLTIVGGAGLAAQEGYAHALVERVAAAGLPHTISFAGSRSNTDIVQTLQQADLFVNTSLTGSLDKAVLEAMACGVPILTCNEALIEVLGPYTEQLMFPVQDSAALADKIFEMQRKTVSERTALGEKLREIVVRDHNLTRFVAKIISSYGTAA</sequence>